<proteinExistence type="predicted"/>
<keyword evidence="3" id="KW-1185">Reference proteome</keyword>
<dbReference type="Proteomes" id="UP000662747">
    <property type="component" value="Chromosome"/>
</dbReference>
<evidence type="ECO:0000313" key="3">
    <source>
        <dbReference type="Proteomes" id="UP000662747"/>
    </source>
</evidence>
<dbReference type="Gene3D" id="2.60.40.10">
    <property type="entry name" value="Immunoglobulins"/>
    <property type="match status" value="1"/>
</dbReference>
<dbReference type="EMBL" id="CP071090">
    <property type="protein sequence ID" value="QSQ23362.1"/>
    <property type="molecule type" value="Genomic_DNA"/>
</dbReference>
<dbReference type="InterPro" id="IPR013783">
    <property type="entry name" value="Ig-like_fold"/>
</dbReference>
<feature type="region of interest" description="Disordered" evidence="1">
    <location>
        <begin position="1"/>
        <end position="22"/>
    </location>
</feature>
<evidence type="ECO:0008006" key="4">
    <source>
        <dbReference type="Google" id="ProtNLM"/>
    </source>
</evidence>
<protein>
    <recommendedName>
        <fullName evidence="4">IPT/TIG domain-containing protein</fullName>
    </recommendedName>
</protein>
<sequence>MKGELKADGEWASASVSGSTGVRGSYQVTLPTSVASTITSPEQAMAQLNPTQPQNLPVGATVTLTGEAFAESGMSVTFKKIAGLFDFEAGLSVERAKGMALAVTRVDDKTIRVTVGPTEAVSRNTKASFGLLGVSDTLTVSGQLYSRQVDFDISRPEGLAAYQRFLATGELPKNDSATGTSNAATVQMTSESFSRDVTMLFDLGGATLESSEYVTTTYDAGGPTEFQYTGTKGPVTFTVNGEWKQPEDPSTYTYAVTLPDLMPGTIDATRDLYPGATGSGETVQVSFTYAEAQRIQQTLKDYQSAIAQNQGANGFPLYMDAAMEGAANAATPEEAMAILLTPTANNDTTTVMYRLHELANFDREHGSGGPMPGSLTLLPE</sequence>
<reference evidence="2 3" key="1">
    <citation type="submission" date="2021-02" db="EMBL/GenBank/DDBJ databases">
        <title>De Novo genome assembly of isolated myxobacteria.</title>
        <authorList>
            <person name="Stevens D.C."/>
        </authorList>
    </citation>
    <scope>NUCLEOTIDE SEQUENCE [LARGE SCALE GENOMIC DNA]</scope>
    <source>
        <strain evidence="3">SCPEA02</strain>
    </source>
</reference>
<evidence type="ECO:0000256" key="1">
    <source>
        <dbReference type="SAM" id="MobiDB-lite"/>
    </source>
</evidence>
<organism evidence="2 3">
    <name type="scientific">Pyxidicoccus parkwayensis</name>
    <dbReference type="NCBI Taxonomy" id="2813578"/>
    <lineage>
        <taxon>Bacteria</taxon>
        <taxon>Pseudomonadati</taxon>
        <taxon>Myxococcota</taxon>
        <taxon>Myxococcia</taxon>
        <taxon>Myxococcales</taxon>
        <taxon>Cystobacterineae</taxon>
        <taxon>Myxococcaceae</taxon>
        <taxon>Pyxidicoccus</taxon>
    </lineage>
</organism>
<name>A0ABX7P0U3_9BACT</name>
<gene>
    <name evidence="2" type="ORF">JY651_51245</name>
</gene>
<accession>A0ABX7P0U3</accession>
<dbReference type="RefSeq" id="WP_206724937.1">
    <property type="nucleotide sequence ID" value="NZ_CP071090.1"/>
</dbReference>
<evidence type="ECO:0000313" key="2">
    <source>
        <dbReference type="EMBL" id="QSQ23362.1"/>
    </source>
</evidence>